<feature type="chain" id="PRO_5039559906" evidence="2">
    <location>
        <begin position="22"/>
        <end position="225"/>
    </location>
</feature>
<feature type="transmembrane region" description="Helical" evidence="1">
    <location>
        <begin position="94"/>
        <end position="111"/>
    </location>
</feature>
<dbReference type="Proteomes" id="UP000239920">
    <property type="component" value="Unassembled WGS sequence"/>
</dbReference>
<feature type="transmembrane region" description="Helical" evidence="1">
    <location>
        <begin position="118"/>
        <end position="135"/>
    </location>
</feature>
<dbReference type="InterPro" id="IPR050882">
    <property type="entry name" value="Prepilin_peptidase/N-MTase"/>
</dbReference>
<feature type="transmembrane region" description="Helical" evidence="1">
    <location>
        <begin position="172"/>
        <end position="202"/>
    </location>
</feature>
<dbReference type="PANTHER" id="PTHR30487">
    <property type="entry name" value="TYPE 4 PREPILIN-LIKE PROTEINS LEADER PEPTIDE-PROCESSING ENZYME"/>
    <property type="match status" value="1"/>
</dbReference>
<feature type="signal peptide" evidence="2">
    <location>
        <begin position="1"/>
        <end position="21"/>
    </location>
</feature>
<accession>A0A2J6NMX8</accession>
<sequence length="225" mass="25357">MLTKSFTIILTVCLASFTVLCAQRIGNDQSPWSPPRSYCDRCHHPLAWWQLIPLLGWIVQGGHCHFCRQRIAVYNPLCELASGFFAWRLSDPELFHSFLVVLVIQALLFIASCDYYHGYLYPLSLIALLPLPLIIPNWTWPSLTTLLSDLLFLGLLTIMVTRFHGLGGGDVLFIAVLLLTFEIESTVLIILLACLGTLLAFFHSHQERLPFLPALCLATLIVISY</sequence>
<dbReference type="Pfam" id="PF06750">
    <property type="entry name" value="A24_N_bact"/>
    <property type="match status" value="1"/>
</dbReference>
<dbReference type="EMBL" id="PNFV01000004">
    <property type="protein sequence ID" value="PMB82653.1"/>
    <property type="molecule type" value="Genomic_DNA"/>
</dbReference>
<keyword evidence="1" id="KW-1133">Transmembrane helix</keyword>
<dbReference type="InterPro" id="IPR010627">
    <property type="entry name" value="Prepilin_pept_A24_N"/>
</dbReference>
<evidence type="ECO:0000256" key="1">
    <source>
        <dbReference type="SAM" id="Phobius"/>
    </source>
</evidence>
<evidence type="ECO:0000259" key="3">
    <source>
        <dbReference type="Pfam" id="PF06750"/>
    </source>
</evidence>
<keyword evidence="2" id="KW-0732">Signal</keyword>
<gene>
    <name evidence="4" type="ORF">CK797_04300</name>
</gene>
<dbReference type="GO" id="GO:0004190">
    <property type="term" value="F:aspartic-type endopeptidase activity"/>
    <property type="evidence" value="ECO:0007669"/>
    <property type="project" value="TreeGrafter"/>
</dbReference>
<feature type="domain" description="Prepilin peptidase A24 N-terminal" evidence="3">
    <location>
        <begin position="9"/>
        <end position="86"/>
    </location>
</feature>
<dbReference type="AlphaFoldDB" id="A0A2J6NMX8"/>
<dbReference type="GO" id="GO:0006465">
    <property type="term" value="P:signal peptide processing"/>
    <property type="evidence" value="ECO:0007669"/>
    <property type="project" value="TreeGrafter"/>
</dbReference>
<name>A0A2J6NMX8_9LACO</name>
<dbReference type="RefSeq" id="WP_104688562.1">
    <property type="nucleotide sequence ID" value="NZ_JBKTHY010000006.1"/>
</dbReference>
<evidence type="ECO:0000313" key="5">
    <source>
        <dbReference type="Proteomes" id="UP000239920"/>
    </source>
</evidence>
<evidence type="ECO:0000313" key="4">
    <source>
        <dbReference type="EMBL" id="PMB82653.1"/>
    </source>
</evidence>
<dbReference type="PANTHER" id="PTHR30487:SF0">
    <property type="entry name" value="PREPILIN LEADER PEPTIDASE_N-METHYLTRANSFERASE-RELATED"/>
    <property type="match status" value="1"/>
</dbReference>
<dbReference type="OrthoDB" id="9789291at2"/>
<dbReference type="GO" id="GO:0005886">
    <property type="term" value="C:plasma membrane"/>
    <property type="evidence" value="ECO:0007669"/>
    <property type="project" value="TreeGrafter"/>
</dbReference>
<keyword evidence="1" id="KW-0472">Membrane</keyword>
<proteinExistence type="predicted"/>
<evidence type="ECO:0000256" key="2">
    <source>
        <dbReference type="SAM" id="SignalP"/>
    </source>
</evidence>
<keyword evidence="1" id="KW-0812">Transmembrane</keyword>
<reference evidence="4 5" key="1">
    <citation type="submission" date="2017-09" db="EMBL/GenBank/DDBJ databases">
        <title>Bacterial strain isolated from the female urinary microbiota.</title>
        <authorList>
            <person name="Thomas-White K."/>
            <person name="Kumar N."/>
            <person name="Forster S."/>
            <person name="Putonti C."/>
            <person name="Lawley T."/>
            <person name="Wolfe A.J."/>
        </authorList>
    </citation>
    <scope>NUCLEOTIDE SEQUENCE [LARGE SCALE GENOMIC DNA]</scope>
    <source>
        <strain evidence="4 5">UMB0683</strain>
    </source>
</reference>
<comment type="caution">
    <text evidence="4">The sequence shown here is derived from an EMBL/GenBank/DDBJ whole genome shotgun (WGS) entry which is preliminary data.</text>
</comment>
<protein>
    <submittedName>
        <fullName evidence="4">Prepilin peptidase</fullName>
    </submittedName>
</protein>
<organism evidence="4 5">
    <name type="scientific">Limosilactobacillus pontis</name>
    <dbReference type="NCBI Taxonomy" id="35787"/>
    <lineage>
        <taxon>Bacteria</taxon>
        <taxon>Bacillati</taxon>
        <taxon>Bacillota</taxon>
        <taxon>Bacilli</taxon>
        <taxon>Lactobacillales</taxon>
        <taxon>Lactobacillaceae</taxon>
        <taxon>Limosilactobacillus</taxon>
    </lineage>
</organism>